<dbReference type="RefSeq" id="WP_114744670.1">
    <property type="nucleotide sequence ID" value="NZ_QQAY01000002.1"/>
</dbReference>
<feature type="domain" description="DUF1541" evidence="3">
    <location>
        <begin position="74"/>
        <end position="125"/>
    </location>
</feature>
<comment type="caution">
    <text evidence="4">The sequence shown here is derived from an EMBL/GenBank/DDBJ whole genome shotgun (WGS) entry which is preliminary data.</text>
</comment>
<sequence>MRGKKFVAVLITLITAIALAACSSSDNSSPKKESGDQQKKNSEQMNMDHSKMDMSGSDEVPKGLKDAIDPTYKVGSKAIVTADHMKGMKGAEAKIVGAYETIAYAISYNPTNGGKRVTNHKWVIQEEIQGAGDEELKKGTEATVNADHMEGMNGAKATIDSAEKTTVYMIDYKPTNGGKTVKNHKWVTESELKPAK</sequence>
<dbReference type="EMBL" id="QQAY01000002">
    <property type="protein sequence ID" value="RDI45861.1"/>
    <property type="molecule type" value="Genomic_DNA"/>
</dbReference>
<feature type="compositionally biased region" description="Basic and acidic residues" evidence="1">
    <location>
        <begin position="29"/>
        <end position="52"/>
    </location>
</feature>
<name>A0A370GQT6_9BACI</name>
<reference evidence="4 5" key="1">
    <citation type="submission" date="2018-07" db="EMBL/GenBank/DDBJ databases">
        <title>Genomic Encyclopedia of Type Strains, Phase IV (KMG-IV): sequencing the most valuable type-strain genomes for metagenomic binning, comparative biology and taxonomic classification.</title>
        <authorList>
            <person name="Goeker M."/>
        </authorList>
    </citation>
    <scope>NUCLEOTIDE SEQUENCE [LARGE SCALE GENOMIC DNA]</scope>
    <source>
        <strain evidence="4 5">DSM 25281</strain>
    </source>
</reference>
<keyword evidence="5" id="KW-1185">Reference proteome</keyword>
<feature type="chain" id="PRO_5038369932" evidence="2">
    <location>
        <begin position="21"/>
        <end position="196"/>
    </location>
</feature>
<gene>
    <name evidence="4" type="ORF">DFR59_102496</name>
</gene>
<evidence type="ECO:0000259" key="3">
    <source>
        <dbReference type="Pfam" id="PF07563"/>
    </source>
</evidence>
<dbReference type="Gene3D" id="2.30.30.1210">
    <property type="entry name" value="Domain of unknown function DUF1541"/>
    <property type="match status" value="1"/>
</dbReference>
<feature type="signal peptide" evidence="2">
    <location>
        <begin position="1"/>
        <end position="20"/>
    </location>
</feature>
<evidence type="ECO:0000313" key="4">
    <source>
        <dbReference type="EMBL" id="RDI45861.1"/>
    </source>
</evidence>
<dbReference type="Proteomes" id="UP000255326">
    <property type="component" value="Unassembled WGS sequence"/>
</dbReference>
<dbReference type="InterPro" id="IPR011438">
    <property type="entry name" value="DUF1541"/>
</dbReference>
<dbReference type="AlphaFoldDB" id="A0A370GQT6"/>
<dbReference type="Pfam" id="PF07563">
    <property type="entry name" value="DUF1541"/>
    <property type="match status" value="2"/>
</dbReference>
<proteinExistence type="predicted"/>
<evidence type="ECO:0000313" key="5">
    <source>
        <dbReference type="Proteomes" id="UP000255326"/>
    </source>
</evidence>
<evidence type="ECO:0000256" key="1">
    <source>
        <dbReference type="SAM" id="MobiDB-lite"/>
    </source>
</evidence>
<keyword evidence="2" id="KW-0732">Signal</keyword>
<organism evidence="4 5">
    <name type="scientific">Falsibacillus pallidus</name>
    <dbReference type="NCBI Taxonomy" id="493781"/>
    <lineage>
        <taxon>Bacteria</taxon>
        <taxon>Bacillati</taxon>
        <taxon>Bacillota</taxon>
        <taxon>Bacilli</taxon>
        <taxon>Bacillales</taxon>
        <taxon>Bacillaceae</taxon>
        <taxon>Falsibacillus</taxon>
    </lineage>
</organism>
<evidence type="ECO:0000256" key="2">
    <source>
        <dbReference type="SAM" id="SignalP"/>
    </source>
</evidence>
<accession>A0A370GQT6</accession>
<protein>
    <submittedName>
        <fullName evidence="4">Uncharacterized protein DUF1541</fullName>
    </submittedName>
</protein>
<dbReference type="OrthoDB" id="1701949at2"/>
<feature type="domain" description="DUF1541" evidence="3">
    <location>
        <begin position="138"/>
        <end position="189"/>
    </location>
</feature>
<feature type="region of interest" description="Disordered" evidence="1">
    <location>
        <begin position="24"/>
        <end position="60"/>
    </location>
</feature>
<dbReference type="PROSITE" id="PS51257">
    <property type="entry name" value="PROKAR_LIPOPROTEIN"/>
    <property type="match status" value="1"/>
</dbReference>